<dbReference type="Proteomes" id="UP000012062">
    <property type="component" value="Unassembled WGS sequence"/>
</dbReference>
<dbReference type="AlphaFoldDB" id="M5EMN2"/>
<keyword evidence="3" id="KW-1185">Reference proteome</keyword>
<evidence type="ECO:0000313" key="3">
    <source>
        <dbReference type="Proteomes" id="UP000012062"/>
    </source>
</evidence>
<organism evidence="2 3">
    <name type="scientific">Mesorhizobium metallidurans STM 2683</name>
    <dbReference type="NCBI Taxonomy" id="1297569"/>
    <lineage>
        <taxon>Bacteria</taxon>
        <taxon>Pseudomonadati</taxon>
        <taxon>Pseudomonadota</taxon>
        <taxon>Alphaproteobacteria</taxon>
        <taxon>Hyphomicrobiales</taxon>
        <taxon>Phyllobacteriaceae</taxon>
        <taxon>Mesorhizobium</taxon>
    </lineage>
</organism>
<gene>
    <name evidence="2" type="ORF">MESS2_1570015</name>
</gene>
<evidence type="ECO:0000313" key="2">
    <source>
        <dbReference type="EMBL" id="CCV05410.1"/>
    </source>
</evidence>
<feature type="region of interest" description="Disordered" evidence="1">
    <location>
        <begin position="48"/>
        <end position="68"/>
    </location>
</feature>
<reference evidence="2 3" key="1">
    <citation type="submission" date="2013-02" db="EMBL/GenBank/DDBJ databases">
        <authorList>
            <person name="Genoscope - CEA"/>
        </authorList>
    </citation>
    <scope>NUCLEOTIDE SEQUENCE [LARGE SCALE GENOMIC DNA]</scope>
    <source>
        <strain evidence="2 3">STM 2683</strain>
    </source>
</reference>
<comment type="caution">
    <text evidence="2">The sequence shown here is derived from an EMBL/GenBank/DDBJ whole genome shotgun (WGS) entry which is preliminary data.</text>
</comment>
<proteinExistence type="predicted"/>
<dbReference type="EMBL" id="CAUM01000065">
    <property type="protein sequence ID" value="CCV05410.1"/>
    <property type="molecule type" value="Genomic_DNA"/>
</dbReference>
<evidence type="ECO:0000256" key="1">
    <source>
        <dbReference type="SAM" id="MobiDB-lite"/>
    </source>
</evidence>
<name>M5EMN2_9HYPH</name>
<sequence>MAWHSTPDRLDEPRACCFDGLGAKGMPLVDGAHGAEIPDRISRGVACSPTRAAKPAVRHAKTERWPSG</sequence>
<accession>M5EMN2</accession>
<protein>
    <submittedName>
        <fullName evidence="2">Uncharacterized protein</fullName>
    </submittedName>
</protein>